<sequence>MGVALQKPASRSHMNRNAFWALFSIALVILIAMAGLPVINTYLATPRDLNGTWTCHASCPKSTSFMLRGGGVYREIDGKVQQIGYWKWNSSTGLVLKTRPSTQKAFKWVFFNSALEPRVHFRWWTGEPQFCVDQKQVWCFSRTSGS</sequence>
<dbReference type="OrthoDB" id="9835515at2"/>
<evidence type="ECO:0000313" key="3">
    <source>
        <dbReference type="Proteomes" id="UP000321306"/>
    </source>
</evidence>
<comment type="caution">
    <text evidence="2">The sequence shown here is derived from an EMBL/GenBank/DDBJ whole genome shotgun (WGS) entry which is preliminary data.</text>
</comment>
<keyword evidence="3" id="KW-1185">Reference proteome</keyword>
<name>A0A511N8X7_DEIC1</name>
<proteinExistence type="predicted"/>
<keyword evidence="1" id="KW-1133">Transmembrane helix</keyword>
<dbReference type="AlphaFoldDB" id="A0A511N8X7"/>
<dbReference type="EMBL" id="BJXB01000031">
    <property type="protein sequence ID" value="GEM49262.1"/>
    <property type="molecule type" value="Genomic_DNA"/>
</dbReference>
<gene>
    <name evidence="2" type="ORF">DC3_48970</name>
</gene>
<keyword evidence="1" id="KW-0812">Transmembrane</keyword>
<feature type="transmembrane region" description="Helical" evidence="1">
    <location>
        <begin position="18"/>
        <end position="39"/>
    </location>
</feature>
<evidence type="ECO:0000256" key="1">
    <source>
        <dbReference type="SAM" id="Phobius"/>
    </source>
</evidence>
<protein>
    <submittedName>
        <fullName evidence="2">Uncharacterized protein</fullName>
    </submittedName>
</protein>
<accession>A0A511N8X7</accession>
<reference evidence="2 3" key="1">
    <citation type="submission" date="2019-07" db="EMBL/GenBank/DDBJ databases">
        <title>Whole genome shotgun sequence of Deinococcus cellulosilyticus NBRC 106333.</title>
        <authorList>
            <person name="Hosoyama A."/>
            <person name="Uohara A."/>
            <person name="Ohji S."/>
            <person name="Ichikawa N."/>
        </authorList>
    </citation>
    <scope>NUCLEOTIDE SEQUENCE [LARGE SCALE GENOMIC DNA]</scope>
    <source>
        <strain evidence="2 3">NBRC 106333</strain>
    </source>
</reference>
<dbReference type="RefSeq" id="WP_146889486.1">
    <property type="nucleotide sequence ID" value="NZ_BJXB01000031.1"/>
</dbReference>
<keyword evidence="1" id="KW-0472">Membrane</keyword>
<evidence type="ECO:0000313" key="2">
    <source>
        <dbReference type="EMBL" id="GEM49262.1"/>
    </source>
</evidence>
<dbReference type="Proteomes" id="UP000321306">
    <property type="component" value="Unassembled WGS sequence"/>
</dbReference>
<organism evidence="2 3">
    <name type="scientific">Deinococcus cellulosilyticus (strain DSM 18568 / NBRC 106333 / KACC 11606 / 5516J-15)</name>
    <dbReference type="NCBI Taxonomy" id="1223518"/>
    <lineage>
        <taxon>Bacteria</taxon>
        <taxon>Thermotogati</taxon>
        <taxon>Deinococcota</taxon>
        <taxon>Deinococci</taxon>
        <taxon>Deinococcales</taxon>
        <taxon>Deinococcaceae</taxon>
        <taxon>Deinococcus</taxon>
    </lineage>
</organism>